<evidence type="ECO:0000256" key="6">
    <source>
        <dbReference type="ARBA" id="ARBA00023002"/>
    </source>
</evidence>
<keyword evidence="3" id="KW-0285">Flavoprotein</keyword>
<evidence type="ECO:0000256" key="2">
    <source>
        <dbReference type="ARBA" id="ARBA00010139"/>
    </source>
</evidence>
<evidence type="ECO:0000256" key="3">
    <source>
        <dbReference type="ARBA" id="ARBA00022630"/>
    </source>
</evidence>
<dbReference type="PANTHER" id="PTHR43098:SF3">
    <property type="entry name" value="L-ORNITHINE N(5)-MONOOXYGENASE-RELATED"/>
    <property type="match status" value="1"/>
</dbReference>
<name>A0A437LY19_9SPHN</name>
<dbReference type="AlphaFoldDB" id="A0A437LY19"/>
<comment type="caution">
    <text evidence="9">The sequence shown here is derived from an EMBL/GenBank/DDBJ whole genome shotgun (WGS) entry which is preliminary data.</text>
</comment>
<keyword evidence="10" id="KW-1185">Reference proteome</keyword>
<organism evidence="9 10">
    <name type="scientific">Sphingomonas crocodyli</name>
    <dbReference type="NCBI Taxonomy" id="1979270"/>
    <lineage>
        <taxon>Bacteria</taxon>
        <taxon>Pseudomonadati</taxon>
        <taxon>Pseudomonadota</taxon>
        <taxon>Alphaproteobacteria</taxon>
        <taxon>Sphingomonadales</taxon>
        <taxon>Sphingomonadaceae</taxon>
        <taxon>Sphingomonas</taxon>
    </lineage>
</organism>
<comment type="cofactor">
    <cofactor evidence="1">
        <name>FAD</name>
        <dbReference type="ChEBI" id="CHEBI:57692"/>
    </cofactor>
</comment>
<dbReference type="InterPro" id="IPR050775">
    <property type="entry name" value="FAD-binding_Monooxygenases"/>
</dbReference>
<dbReference type="Proteomes" id="UP000282971">
    <property type="component" value="Unassembled WGS sequence"/>
</dbReference>
<evidence type="ECO:0000256" key="5">
    <source>
        <dbReference type="ARBA" id="ARBA00022857"/>
    </source>
</evidence>
<dbReference type="InterPro" id="IPR024159">
    <property type="entry name" value="Cbl_PTB"/>
</dbReference>
<dbReference type="PANTHER" id="PTHR43098">
    <property type="entry name" value="L-ORNITHINE N(5)-MONOOXYGENASE-RELATED"/>
    <property type="match status" value="1"/>
</dbReference>
<evidence type="ECO:0000256" key="1">
    <source>
        <dbReference type="ARBA" id="ARBA00001974"/>
    </source>
</evidence>
<dbReference type="PRINTS" id="PR00411">
    <property type="entry name" value="PNDRDTASEI"/>
</dbReference>
<evidence type="ECO:0000259" key="8">
    <source>
        <dbReference type="PROSITE" id="PS51506"/>
    </source>
</evidence>
<sequence>MQRFDAIVVGAGFAGMHMLVKLREMGLSALVIERGSDVGGTWYWNRYPGARCDVPSMDYSVPWDDELDQEWNWTERYAAQPEILTYALHLADRHDLRRDIKFNASVNKADWNEDSKTWTVGTDTGDTYEARFFISGAGALSEPNLPDIPGIKSFKGELYHTGRWPRDKVALKGKRIAVLGTGSTGVQASTAIAKEAEHLYVLQRTAQYSLPCLTPPLSDEEIAKRKAIYPAHREWQRNSFAATWSDVGTPFAMTAAEHTPEQRLANMEKCWASGTAALVGVYADVSTNAETAQEVSDFVRNKIRQTVKDPVTAERLCPKQGTYIGTRRIIIDTGYYQIFNQPNVTLVDITEDPIVEITDTGVKLKSGTFHELDMLVVATGYDAVTGPLLSMNITGKDGLELREAWKDGPHTYMGLAVAGFPNLFTITGPSSPGVLANVIFSIDQHVQWIAGVLEHMRKIDAVEIDTTEAAQNEWAMHAAETYSRALRIHDDQNWYLGTNIPGKPRSVLVYQGGLGFYKTKCDEIAADNYRGFVFEREKAAA</sequence>
<gene>
    <name evidence="9" type="ORF">EOD43_18625</name>
</gene>
<keyword evidence="4" id="KW-0274">FAD</keyword>
<reference evidence="9 10" key="1">
    <citation type="submission" date="2019-01" db="EMBL/GenBank/DDBJ databases">
        <authorList>
            <person name="Chen W.-M."/>
        </authorList>
    </citation>
    <scope>NUCLEOTIDE SEQUENCE [LARGE SCALE GENOMIC DNA]</scope>
    <source>
        <strain evidence="9 10">CCP-7</strain>
    </source>
</reference>
<accession>A0A437LY19</accession>
<dbReference type="OrthoDB" id="312624at2"/>
<dbReference type="Pfam" id="PF13738">
    <property type="entry name" value="Pyr_redox_3"/>
    <property type="match status" value="1"/>
</dbReference>
<dbReference type="RefSeq" id="WP_127745548.1">
    <property type="nucleotide sequence ID" value="NZ_SACN01000003.1"/>
</dbReference>
<evidence type="ECO:0000313" key="10">
    <source>
        <dbReference type="Proteomes" id="UP000282971"/>
    </source>
</evidence>
<evidence type="ECO:0000256" key="4">
    <source>
        <dbReference type="ARBA" id="ARBA00022827"/>
    </source>
</evidence>
<dbReference type="PROSITE" id="PS51506">
    <property type="entry name" value="CBL_PTB"/>
    <property type="match status" value="1"/>
</dbReference>
<dbReference type="GO" id="GO:0001784">
    <property type="term" value="F:phosphotyrosine residue binding"/>
    <property type="evidence" value="ECO:0007669"/>
    <property type="project" value="InterPro"/>
</dbReference>
<keyword evidence="7" id="KW-0503">Monooxygenase</keyword>
<evidence type="ECO:0000256" key="7">
    <source>
        <dbReference type="ARBA" id="ARBA00023033"/>
    </source>
</evidence>
<keyword evidence="5" id="KW-0521">NADP</keyword>
<proteinExistence type="inferred from homology"/>
<dbReference type="Gene3D" id="3.50.50.60">
    <property type="entry name" value="FAD/NAD(P)-binding domain"/>
    <property type="match status" value="2"/>
</dbReference>
<feature type="domain" description="Cbl-PTB" evidence="8">
    <location>
        <begin position="1"/>
        <end position="212"/>
    </location>
</feature>
<comment type="similarity">
    <text evidence="2">Belongs to the FAD-binding monooxygenase family.</text>
</comment>
<dbReference type="SUPFAM" id="SSF51905">
    <property type="entry name" value="FAD/NAD(P)-binding domain"/>
    <property type="match status" value="1"/>
</dbReference>
<protein>
    <submittedName>
        <fullName evidence="9">NAD(P)/FAD-dependent oxidoreductase</fullName>
    </submittedName>
</protein>
<keyword evidence="6" id="KW-0560">Oxidoreductase</keyword>
<dbReference type="GO" id="GO:0004497">
    <property type="term" value="F:monooxygenase activity"/>
    <property type="evidence" value="ECO:0007669"/>
    <property type="project" value="UniProtKB-KW"/>
</dbReference>
<dbReference type="InterPro" id="IPR036188">
    <property type="entry name" value="FAD/NAD-bd_sf"/>
</dbReference>
<evidence type="ECO:0000313" key="9">
    <source>
        <dbReference type="EMBL" id="RVT90291.1"/>
    </source>
</evidence>
<dbReference type="EMBL" id="SACN01000003">
    <property type="protein sequence ID" value="RVT90291.1"/>
    <property type="molecule type" value="Genomic_DNA"/>
</dbReference>